<comment type="caution">
    <text evidence="2">The sequence shown here is derived from an EMBL/GenBank/DDBJ whole genome shotgun (WGS) entry which is preliminary data.</text>
</comment>
<evidence type="ECO:0000313" key="2">
    <source>
        <dbReference type="EMBL" id="CAJ1378978.1"/>
    </source>
</evidence>
<feature type="region of interest" description="Disordered" evidence="1">
    <location>
        <begin position="1"/>
        <end position="27"/>
    </location>
</feature>
<proteinExistence type="predicted"/>
<evidence type="ECO:0000313" key="3">
    <source>
        <dbReference type="Proteomes" id="UP001178507"/>
    </source>
</evidence>
<accession>A0AA36I3E4</accession>
<protein>
    <submittedName>
        <fullName evidence="2">Uncharacterized protein</fullName>
    </submittedName>
</protein>
<reference evidence="2" key="1">
    <citation type="submission" date="2023-08" db="EMBL/GenBank/DDBJ databases">
        <authorList>
            <person name="Chen Y."/>
            <person name="Shah S."/>
            <person name="Dougan E. K."/>
            <person name="Thang M."/>
            <person name="Chan C."/>
        </authorList>
    </citation>
    <scope>NUCLEOTIDE SEQUENCE</scope>
</reference>
<dbReference type="Proteomes" id="UP001178507">
    <property type="component" value="Unassembled WGS sequence"/>
</dbReference>
<feature type="region of interest" description="Disordered" evidence="1">
    <location>
        <begin position="60"/>
        <end position="83"/>
    </location>
</feature>
<sequence>MGKVSSKLRRDAGEAAVKTPAKGVKKRIQKAGKVAPLAKAVTEGPVARRALVAAVSAAKAAKKRGDGMSDAKAVPTLGPRPKMNGARMMLELEEARAHAEKVAEVAQKGQKGSRRRQKLSQHGQDVLKAFNARSEAPTFPKP</sequence>
<feature type="region of interest" description="Disordered" evidence="1">
    <location>
        <begin position="101"/>
        <end position="142"/>
    </location>
</feature>
<name>A0AA36I3E4_9DINO</name>
<evidence type="ECO:0000256" key="1">
    <source>
        <dbReference type="SAM" id="MobiDB-lite"/>
    </source>
</evidence>
<dbReference type="EMBL" id="CAUJNA010000584">
    <property type="protein sequence ID" value="CAJ1378978.1"/>
    <property type="molecule type" value="Genomic_DNA"/>
</dbReference>
<gene>
    <name evidence="2" type="ORF">EVOR1521_LOCUS7351</name>
</gene>
<dbReference type="AlphaFoldDB" id="A0AA36I3E4"/>
<organism evidence="2 3">
    <name type="scientific">Effrenium voratum</name>
    <dbReference type="NCBI Taxonomy" id="2562239"/>
    <lineage>
        <taxon>Eukaryota</taxon>
        <taxon>Sar</taxon>
        <taxon>Alveolata</taxon>
        <taxon>Dinophyceae</taxon>
        <taxon>Suessiales</taxon>
        <taxon>Symbiodiniaceae</taxon>
        <taxon>Effrenium</taxon>
    </lineage>
</organism>
<keyword evidence="3" id="KW-1185">Reference proteome</keyword>